<feature type="domain" description="PG-1098 ferredoxin-like" evidence="2">
    <location>
        <begin position="282"/>
        <end position="322"/>
    </location>
</feature>
<keyword evidence="3" id="KW-0489">Methyltransferase</keyword>
<dbReference type="Pfam" id="PF22013">
    <property type="entry name" value="PG_1098_Fer"/>
    <property type="match status" value="1"/>
</dbReference>
<dbReference type="Gene3D" id="3.40.50.150">
    <property type="entry name" value="Vaccinia Virus protein VP39"/>
    <property type="match status" value="1"/>
</dbReference>
<dbReference type="Proteomes" id="UP000627521">
    <property type="component" value="Unassembled WGS sequence"/>
</dbReference>
<organism evidence="3 4">
    <name type="scientific">Olleya marilimosa</name>
    <dbReference type="NCBI Taxonomy" id="272164"/>
    <lineage>
        <taxon>Bacteria</taxon>
        <taxon>Pseudomonadati</taxon>
        <taxon>Bacteroidota</taxon>
        <taxon>Flavobacteriia</taxon>
        <taxon>Flavobacteriales</taxon>
        <taxon>Flavobacteriaceae</taxon>
    </lineage>
</organism>
<dbReference type="Pfam" id="PF18096">
    <property type="entry name" value="Thump_like"/>
    <property type="match status" value="1"/>
</dbReference>
<protein>
    <submittedName>
        <fullName evidence="3">Class I SAM-dependent methyltransferase</fullName>
    </submittedName>
</protein>
<dbReference type="EMBL" id="JACXXH010000001">
    <property type="protein sequence ID" value="MBD3861867.1"/>
    <property type="molecule type" value="Genomic_DNA"/>
</dbReference>
<evidence type="ECO:0000313" key="3">
    <source>
        <dbReference type="EMBL" id="MBD3861867.1"/>
    </source>
</evidence>
<dbReference type="GO" id="GO:0008168">
    <property type="term" value="F:methyltransferase activity"/>
    <property type="evidence" value="ECO:0007669"/>
    <property type="project" value="UniProtKB-KW"/>
</dbReference>
<accession>A0ABR8LV10</accession>
<proteinExistence type="predicted"/>
<dbReference type="RefSeq" id="WP_191098607.1">
    <property type="nucleotide sequence ID" value="NZ_JACXXF010000001.1"/>
</dbReference>
<reference evidence="3 4" key="1">
    <citation type="submission" date="2020-09" db="EMBL/GenBank/DDBJ databases">
        <title>Bacillus nautilus sp. nov., Chryseoglobus crepusculi sp. nov, and Psychrobacter noctis sp. nov., isolated from deep-sea sponges from the equatorial Atlantic.</title>
        <authorList>
            <person name="Stennett H.L."/>
            <person name="Williams S.E."/>
        </authorList>
    </citation>
    <scope>NUCLEOTIDE SEQUENCE [LARGE SCALE GENOMIC DNA]</scope>
    <source>
        <strain evidence="3 4">28M-24</strain>
    </source>
</reference>
<sequence>MTSFNKEILDLTIQEFINQNINSDISKLALKGIPFSDNLKQDIITQIESKKKCEKKLPTWFNSQNIFFPPKLNIEQTSSEVTAKYKADIITGNSIIDITGGFGVDCYYFSKKVKSVIHCDLNINLSQIVKYNASILKTNNIEFYANDGIQILKTINKKVDWIYIDPSRRNDIKGKVFLLKDCLPNVPKYLDTFFDFSKNIMIKTSPILDISSGVNELKNVKHIHCIAVNNEVKELLWVLEKGYNAPIEIKTVNITNTEEQHFNFYLNQESEVFPSYSKPLNYLYEPNAAILKSGAFNSVAIQQNIYKLHKHSHLYTSNNLLEYPGRRFKILKTTDYNKKNYKKEINLDVANVTTRNFPETVAQIRKKFKIKDGGKNYLFFTTTSKNSKIIISCAKI</sequence>
<comment type="caution">
    <text evidence="3">The sequence shown here is derived from an EMBL/GenBank/DDBJ whole genome shotgun (WGS) entry which is preliminary data.</text>
</comment>
<gene>
    <name evidence="3" type="ORF">IEG06_00295</name>
</gene>
<evidence type="ECO:0000259" key="1">
    <source>
        <dbReference type="Pfam" id="PF18096"/>
    </source>
</evidence>
<dbReference type="InterPro" id="IPR054168">
    <property type="entry name" value="PG_1098_Fer"/>
</dbReference>
<dbReference type="SUPFAM" id="SSF53335">
    <property type="entry name" value="S-adenosyl-L-methionine-dependent methyltransferases"/>
    <property type="match status" value="1"/>
</dbReference>
<dbReference type="InterPro" id="IPR029063">
    <property type="entry name" value="SAM-dependent_MTases_sf"/>
</dbReference>
<dbReference type="GO" id="GO:0032259">
    <property type="term" value="P:methylation"/>
    <property type="evidence" value="ECO:0007669"/>
    <property type="project" value="UniProtKB-KW"/>
</dbReference>
<evidence type="ECO:0000313" key="4">
    <source>
        <dbReference type="Proteomes" id="UP000627521"/>
    </source>
</evidence>
<dbReference type="InterPro" id="IPR041497">
    <property type="entry name" value="Thump-like"/>
</dbReference>
<name>A0ABR8LV10_9FLAO</name>
<keyword evidence="4" id="KW-1185">Reference proteome</keyword>
<evidence type="ECO:0000259" key="2">
    <source>
        <dbReference type="Pfam" id="PF22013"/>
    </source>
</evidence>
<keyword evidence="3" id="KW-0808">Transferase</keyword>
<dbReference type="Gene3D" id="1.10.10.1110">
    <property type="entry name" value="Methyltransferase PG1098, N-terminal domain"/>
    <property type="match status" value="1"/>
</dbReference>
<feature type="domain" description="THUMP-like" evidence="1">
    <location>
        <begin position="325"/>
        <end position="395"/>
    </location>
</feature>